<evidence type="ECO:0000256" key="1">
    <source>
        <dbReference type="ARBA" id="ARBA00004561"/>
    </source>
</evidence>
<dbReference type="Pfam" id="PF05567">
    <property type="entry name" value="T4P_PilY1"/>
    <property type="match status" value="1"/>
</dbReference>
<feature type="signal peptide" evidence="8">
    <location>
        <begin position="1"/>
        <end position="25"/>
    </location>
</feature>
<keyword evidence="11" id="KW-1185">Reference proteome</keyword>
<feature type="region of interest" description="Disordered" evidence="7">
    <location>
        <begin position="1303"/>
        <end position="1340"/>
    </location>
</feature>
<comment type="subcellular location">
    <subcellularLocation>
        <location evidence="1">Fimbrium</location>
    </subcellularLocation>
</comment>
<evidence type="ECO:0000259" key="9">
    <source>
        <dbReference type="Pfam" id="PF05567"/>
    </source>
</evidence>
<evidence type="ECO:0000256" key="3">
    <source>
        <dbReference type="ARBA" id="ARBA00022558"/>
    </source>
</evidence>
<keyword evidence="5" id="KW-0106">Calcium</keyword>
<keyword evidence="3" id="KW-1029">Fimbrium biogenesis</keyword>
<evidence type="ECO:0000256" key="6">
    <source>
        <dbReference type="ARBA" id="ARBA00023263"/>
    </source>
</evidence>
<evidence type="ECO:0000313" key="11">
    <source>
        <dbReference type="Proteomes" id="UP001205861"/>
    </source>
</evidence>
<keyword evidence="6" id="KW-0281">Fimbrium</keyword>
<protein>
    <submittedName>
        <fullName evidence="10">PilC/PilY family type IV pilus protein</fullName>
    </submittedName>
</protein>
<dbReference type="InterPro" id="IPR011047">
    <property type="entry name" value="Quinoprotein_ADH-like_sf"/>
</dbReference>
<comment type="caution">
    <text evidence="10">The sequence shown here is derived from an EMBL/GenBank/DDBJ whole genome shotgun (WGS) entry which is preliminary data.</text>
</comment>
<comment type="similarity">
    <text evidence="2">Belongs to the PilY1 family.</text>
</comment>
<feature type="domain" description="PilY1 beta-propeller" evidence="9">
    <location>
        <begin position="852"/>
        <end position="1081"/>
    </location>
</feature>
<sequence>MKRNLFSTCLALSLSAGLSWSPIKAAADDIDIFTGTSGGLSTNPRILIVLDNTSNWARQSQQWPGGLQQGESEVRSIRNLLATLDDKTSIGLMEFVTGGTANDDGGFIRSAIRPMDATAKANFTSTLNTIYSDVTGSTEKRNSNTSYGNLMYDVYNYFAGANSYSPAAVVSSKADNAGYTSPYTTFASPITADSTCGKTFVIFIGNPDRNGPEKDSAANTAKLNELNGNKNADGSIIPVKQLGLPNFTTQSINARTNVGVTAACYASPAGVQAEIDSTFKATCSTYTEGCVAGDPTANLTPIACPAGTQAYTVVQSVFHPASTAPGVPIQGTVTSSTGATTGYYGSVSDVPESDHGNLVCPSSSTTTSGNNTATTTYSCSYTVGGPIGTATQSTSSATSSACYAGVGTGTGYWNPETSTDHGGLTCPSNSSCTYSAQYSGNNKGCPGNSDFKLTITQTATLKRQYNLTQTVTPTTVNSTTTPPYTSTAVLGMTSQCYASGPTSTSDYASSCTGTNVSCTYNNAPTSNTLASCPPGTSAYKVDGVNLEFVDVPTTTSTTDTATYNADEWARLMHDKGIPVANSSVRPSVTTYTIDVYNKQPNAVQTSLMMSMAKAGGGKYFAAKNEQAILDALKQIIVEIQAVNTSFASTSLPVNATNRAQNENQVFIGMFRPDPSALPRWFGNLKRYQLVTAGSGVDLGDANGQLAINSLTGFVTPCATSFWTTDSGTYWSGLGVNPDPAGGCTTSAFNKYSDAPDGPLVEKGGAAEVLRAGNVGGAPASYALSRTMYTLSGSALADFTAATSGLDASLVAFIRGEDVNNDKAGAGTTRPSIHGDVIHSRPLPVNYGKDKGGVRVFYGANDGALHSVKADSGVEAWSFVAPEFFGRLQRLKDNSPMISYPTLASGASAQAKDYFFDGSVGLYQNADNSKVWIYAGMRRGGRRIYALDVTNPDAPVYKWRSGCADLANDNDCTANMSGIGQTWSTPSVALVKGFSTSTPVVAFGGGYDACEDANVSGPTCGNKGHFIYILNGLTGALLHEPFETEGAVAADVAMVDVNNDGMPDYLYAADTRGNIYRIDFVDNTALHGPLAKEGWTMRKVAYTTGGGRKFLFAPALLYSAGKVYLAIGSGDREHPLKEQYPYTTPVTNRFYVYKDDLSITSDDTPAINLDSQLQDYSSRDSCDTPLVLPSSNLKGWFMDLNQYGRGEQVVTSALIAGGMVTFSTNRPIPPNAATCSTALGEARGYWVNLLNGSGAINVGGSCGGQRSSPFVGGGLPPSPVMATSVPVGDKAVSVIIGAVQKGGTDEGAAGTSGASSAIGPQLHRPAIKSKRKRSYTYISGS</sequence>
<dbReference type="InterPro" id="IPR008707">
    <property type="entry name" value="B-propeller_PilY1"/>
</dbReference>
<feature type="compositionally biased region" description="Basic residues" evidence="7">
    <location>
        <begin position="1324"/>
        <end position="1333"/>
    </location>
</feature>
<dbReference type="RefSeq" id="WP_258855528.1">
    <property type="nucleotide sequence ID" value="NZ_JANUGV010000001.1"/>
</dbReference>
<reference evidence="10 11" key="1">
    <citation type="submission" date="2022-08" db="EMBL/GenBank/DDBJ databases">
        <title>Reclassification of Massilia species as members of the genera Telluria, Duganella, Pseudoduganella, Mokoshia gen. nov. and Zemynaea gen. nov. using orthogonal and non-orthogonal genome-based approaches.</title>
        <authorList>
            <person name="Bowman J.P."/>
        </authorList>
    </citation>
    <scope>NUCLEOTIDE SEQUENCE [LARGE SCALE GENOMIC DNA]</scope>
    <source>
        <strain evidence="10 11">JCM 31607</strain>
    </source>
</reference>
<dbReference type="EMBL" id="JANUGV010000001">
    <property type="protein sequence ID" value="MCS0607839.1"/>
    <property type="molecule type" value="Genomic_DNA"/>
</dbReference>
<keyword evidence="8" id="KW-0732">Signal</keyword>
<keyword evidence="4" id="KW-0479">Metal-binding</keyword>
<feature type="compositionally biased region" description="Low complexity" evidence="7">
    <location>
        <begin position="1305"/>
        <end position="1318"/>
    </location>
</feature>
<dbReference type="Proteomes" id="UP001205861">
    <property type="component" value="Unassembled WGS sequence"/>
</dbReference>
<evidence type="ECO:0000256" key="8">
    <source>
        <dbReference type="SAM" id="SignalP"/>
    </source>
</evidence>
<evidence type="ECO:0000256" key="5">
    <source>
        <dbReference type="ARBA" id="ARBA00022837"/>
    </source>
</evidence>
<accession>A0ABT2BH46</accession>
<gene>
    <name evidence="10" type="ORF">NX773_06645</name>
</gene>
<proteinExistence type="inferred from homology"/>
<name>A0ABT2BH46_9BURK</name>
<dbReference type="SUPFAM" id="SSF50998">
    <property type="entry name" value="Quinoprotein alcohol dehydrogenase-like"/>
    <property type="match status" value="1"/>
</dbReference>
<organism evidence="10 11">
    <name type="scientific">Massilia solisilvae</name>
    <dbReference type="NCBI Taxonomy" id="1811225"/>
    <lineage>
        <taxon>Bacteria</taxon>
        <taxon>Pseudomonadati</taxon>
        <taxon>Pseudomonadota</taxon>
        <taxon>Betaproteobacteria</taxon>
        <taxon>Burkholderiales</taxon>
        <taxon>Oxalobacteraceae</taxon>
        <taxon>Telluria group</taxon>
        <taxon>Massilia</taxon>
    </lineage>
</organism>
<evidence type="ECO:0000256" key="2">
    <source>
        <dbReference type="ARBA" id="ARBA00008387"/>
    </source>
</evidence>
<feature type="chain" id="PRO_5047136152" evidence="8">
    <location>
        <begin position="26"/>
        <end position="1340"/>
    </location>
</feature>
<evidence type="ECO:0000256" key="7">
    <source>
        <dbReference type="SAM" id="MobiDB-lite"/>
    </source>
</evidence>
<evidence type="ECO:0000313" key="10">
    <source>
        <dbReference type="EMBL" id="MCS0607839.1"/>
    </source>
</evidence>
<evidence type="ECO:0000256" key="4">
    <source>
        <dbReference type="ARBA" id="ARBA00022723"/>
    </source>
</evidence>